<reference evidence="6 7" key="2">
    <citation type="submission" date="2020-08" db="EMBL/GenBank/DDBJ databases">
        <authorList>
            <person name="Partida-Martinez L."/>
            <person name="Huntemann M."/>
            <person name="Clum A."/>
            <person name="Wang J."/>
            <person name="Palaniappan K."/>
            <person name="Ritter S."/>
            <person name="Chen I.-M."/>
            <person name="Stamatis D."/>
            <person name="Reddy T."/>
            <person name="O'Malley R."/>
            <person name="Daum C."/>
            <person name="Shapiro N."/>
            <person name="Ivanova N."/>
            <person name="Kyrpides N."/>
            <person name="Woyke T."/>
        </authorList>
    </citation>
    <scope>NUCLEOTIDE SEQUENCE [LARGE SCALE GENOMIC DNA]</scope>
    <source>
        <strain evidence="6 7">AS2.23</strain>
    </source>
</reference>
<protein>
    <submittedName>
        <fullName evidence="6">Putative RecB family exonuclease</fullName>
    </submittedName>
</protein>
<comment type="caution">
    <text evidence="6">The sequence shown here is derived from an EMBL/GenBank/DDBJ whole genome shotgun (WGS) entry which is preliminary data.</text>
</comment>
<keyword evidence="6" id="KW-0269">Exonuclease</keyword>
<evidence type="ECO:0000256" key="2">
    <source>
        <dbReference type="ARBA" id="ARBA00022806"/>
    </source>
</evidence>
<feature type="domain" description="PD-(D/E)XK endonuclease-like" evidence="5">
    <location>
        <begin position="15"/>
        <end position="267"/>
    </location>
</feature>
<accession>A0A7W4TIL0</accession>
<evidence type="ECO:0000259" key="5">
    <source>
        <dbReference type="Pfam" id="PF12705"/>
    </source>
</evidence>
<evidence type="ECO:0000313" key="7">
    <source>
        <dbReference type="Proteomes" id="UP000533269"/>
    </source>
</evidence>
<evidence type="ECO:0000256" key="1">
    <source>
        <dbReference type="ARBA" id="ARBA00022763"/>
    </source>
</evidence>
<keyword evidence="6" id="KW-0540">Nuclease</keyword>
<dbReference type="EMBL" id="JACHVY010000001">
    <property type="protein sequence ID" value="MBB2899540.1"/>
    <property type="molecule type" value="Genomic_DNA"/>
</dbReference>
<proteinExistence type="predicted"/>
<dbReference type="RefSeq" id="WP_011981520.1">
    <property type="nucleotide sequence ID" value="NZ_JACHVY010000001.1"/>
</dbReference>
<sequence length="294" mass="32381">MTTGAHPGDAPRRALSPSRAADFMQCPLLYRFRTIDRLPETPSAAAARGTLVHAVLERLYDLPAAERTAARAGAMVEPQWRELLEREPRLQALFGAQPKPGTPTGDALARWLAGARALLQKYFALEDPTRLEPEAREMHVEVDLEDGPVLRGIVDRLDVTPAGRMRVVDYKTGRAPSETAEARALFQMRFYALVLWRLRGEVPLSLQLVYLGSGDVLRHTPDEGDLLATERKVRALWDAIERNRATGDWRPRPGRACTWCDHKVRCPSFGGTPPPLPVDLPLAPGPPAPAGADG</sequence>
<dbReference type="Proteomes" id="UP000533269">
    <property type="component" value="Unassembled WGS sequence"/>
</dbReference>
<evidence type="ECO:0000256" key="3">
    <source>
        <dbReference type="ARBA" id="ARBA00023204"/>
    </source>
</evidence>
<keyword evidence="3" id="KW-0234">DNA repair</keyword>
<dbReference type="AlphaFoldDB" id="A0A7W4TIL0"/>
<keyword evidence="2" id="KW-0067">ATP-binding</keyword>
<dbReference type="OMA" id="LCGWCDH"/>
<organism evidence="6 7">
    <name type="scientific">Kineococcus radiotolerans</name>
    <dbReference type="NCBI Taxonomy" id="131568"/>
    <lineage>
        <taxon>Bacteria</taxon>
        <taxon>Bacillati</taxon>
        <taxon>Actinomycetota</taxon>
        <taxon>Actinomycetes</taxon>
        <taxon>Kineosporiales</taxon>
        <taxon>Kineosporiaceae</taxon>
        <taxon>Kineococcus</taxon>
    </lineage>
</organism>
<keyword evidence="1" id="KW-0227">DNA damage</keyword>
<keyword evidence="2" id="KW-0347">Helicase</keyword>
<dbReference type="InterPro" id="IPR011604">
    <property type="entry name" value="PDDEXK-like_dom_sf"/>
</dbReference>
<evidence type="ECO:0000313" key="6">
    <source>
        <dbReference type="EMBL" id="MBB2899540.1"/>
    </source>
</evidence>
<dbReference type="GO" id="GO:0004527">
    <property type="term" value="F:exonuclease activity"/>
    <property type="evidence" value="ECO:0007669"/>
    <property type="project" value="UniProtKB-KW"/>
</dbReference>
<reference evidence="6 7" key="1">
    <citation type="submission" date="2020-08" db="EMBL/GenBank/DDBJ databases">
        <title>The Agave Microbiome: Exploring the role of microbial communities in plant adaptations to desert environments.</title>
        <authorList>
            <person name="Partida-Martinez L.P."/>
        </authorList>
    </citation>
    <scope>NUCLEOTIDE SEQUENCE [LARGE SCALE GENOMIC DNA]</scope>
    <source>
        <strain evidence="6 7">AS2.23</strain>
    </source>
</reference>
<dbReference type="InterPro" id="IPR038726">
    <property type="entry name" value="PDDEXK_AddAB-type"/>
</dbReference>
<dbReference type="Pfam" id="PF12705">
    <property type="entry name" value="PDDEXK_1"/>
    <property type="match status" value="1"/>
</dbReference>
<keyword evidence="2" id="KW-0547">Nucleotide-binding</keyword>
<feature type="region of interest" description="Disordered" evidence="4">
    <location>
        <begin position="275"/>
        <end position="294"/>
    </location>
</feature>
<dbReference type="Gene3D" id="3.90.320.10">
    <property type="match status" value="1"/>
</dbReference>
<name>A0A7W4TIL0_KINRA</name>
<dbReference type="InterPro" id="IPR011335">
    <property type="entry name" value="Restrct_endonuc-II-like"/>
</dbReference>
<dbReference type="SUPFAM" id="SSF52980">
    <property type="entry name" value="Restriction endonuclease-like"/>
    <property type="match status" value="1"/>
</dbReference>
<dbReference type="GO" id="GO:0006281">
    <property type="term" value="P:DNA repair"/>
    <property type="evidence" value="ECO:0007669"/>
    <property type="project" value="UniProtKB-KW"/>
</dbReference>
<dbReference type="GO" id="GO:0004386">
    <property type="term" value="F:helicase activity"/>
    <property type="evidence" value="ECO:0007669"/>
    <property type="project" value="UniProtKB-KW"/>
</dbReference>
<gene>
    <name evidence="6" type="ORF">FHR75_000328</name>
</gene>
<keyword evidence="6" id="KW-0378">Hydrolase</keyword>
<evidence type="ECO:0000256" key="4">
    <source>
        <dbReference type="SAM" id="MobiDB-lite"/>
    </source>
</evidence>